<evidence type="ECO:0000313" key="3">
    <source>
        <dbReference type="Proteomes" id="UP000295674"/>
    </source>
</evidence>
<evidence type="ECO:0000256" key="1">
    <source>
        <dbReference type="SAM" id="Phobius"/>
    </source>
</evidence>
<dbReference type="Proteomes" id="UP000295674">
    <property type="component" value="Unassembled WGS sequence"/>
</dbReference>
<keyword evidence="3" id="KW-1185">Reference proteome</keyword>
<proteinExistence type="predicted"/>
<comment type="caution">
    <text evidence="2">The sequence shown here is derived from an EMBL/GenBank/DDBJ whole genome shotgun (WGS) entry which is preliminary data.</text>
</comment>
<gene>
    <name evidence="2" type="ORF">E1181_28950</name>
</gene>
<sequence>MLSIGVALVAAGTGFVGAVKYAVLFAGLFWFSAAFGYLTRLRPQHRVADLGTTTIAGRRATEIRYSGAQFALINVLVACLFLCAVFAVWDYGQAGGGAFAPGIPTLLAAVAALFFASFFVLVALGRIRRGRVILAADGIRQEGRAFESFLPWDSFAGIKPSYNGTREILVIAYSNAPWRKRQLAGPWKLDKLPPVPMIEIDTIHLAVDPALVYHLLRFYTENPGAREEFGTEAVLRRVQEQSF</sequence>
<dbReference type="AlphaFoldDB" id="A0A4R4VIS8"/>
<feature type="transmembrane region" description="Helical" evidence="1">
    <location>
        <begin position="18"/>
        <end position="38"/>
    </location>
</feature>
<dbReference type="EMBL" id="SMKS01000091">
    <property type="protein sequence ID" value="TDC99749.1"/>
    <property type="molecule type" value="Genomic_DNA"/>
</dbReference>
<evidence type="ECO:0000313" key="2">
    <source>
        <dbReference type="EMBL" id="TDC99749.1"/>
    </source>
</evidence>
<keyword evidence="1" id="KW-1133">Transmembrane helix</keyword>
<organism evidence="2 3">
    <name type="scientific">Saccharopolyspora terrae</name>
    <dbReference type="NCBI Taxonomy" id="2530384"/>
    <lineage>
        <taxon>Bacteria</taxon>
        <taxon>Bacillati</taxon>
        <taxon>Actinomycetota</taxon>
        <taxon>Actinomycetes</taxon>
        <taxon>Pseudonocardiales</taxon>
        <taxon>Pseudonocardiaceae</taxon>
        <taxon>Saccharopolyspora</taxon>
    </lineage>
</organism>
<name>A0A4R4VIS8_9PSEU</name>
<accession>A0A4R4VIS8</accession>
<reference evidence="2 3" key="1">
    <citation type="submission" date="2019-03" db="EMBL/GenBank/DDBJ databases">
        <title>Draft genome sequences of novel Actinobacteria.</title>
        <authorList>
            <person name="Sahin N."/>
            <person name="Ay H."/>
            <person name="Saygin H."/>
        </authorList>
    </citation>
    <scope>NUCLEOTIDE SEQUENCE [LARGE SCALE GENOMIC DNA]</scope>
    <source>
        <strain evidence="2 3">16K309</strain>
    </source>
</reference>
<protein>
    <recommendedName>
        <fullName evidence="4">PH domain-containing protein</fullName>
    </recommendedName>
</protein>
<keyword evidence="1" id="KW-0812">Transmembrane</keyword>
<feature type="transmembrane region" description="Helical" evidence="1">
    <location>
        <begin position="101"/>
        <end position="124"/>
    </location>
</feature>
<keyword evidence="1" id="KW-0472">Membrane</keyword>
<evidence type="ECO:0008006" key="4">
    <source>
        <dbReference type="Google" id="ProtNLM"/>
    </source>
</evidence>
<feature type="transmembrane region" description="Helical" evidence="1">
    <location>
        <begin position="68"/>
        <end position="89"/>
    </location>
</feature>